<evidence type="ECO:0000259" key="2">
    <source>
        <dbReference type="PROSITE" id="PS50943"/>
    </source>
</evidence>
<evidence type="ECO:0000313" key="4">
    <source>
        <dbReference type="Proteomes" id="UP000319804"/>
    </source>
</evidence>
<accession>A0A4Y3UNC6</accession>
<dbReference type="PANTHER" id="PTHR36924:SF1">
    <property type="entry name" value="ANTITOXIN HIGA-1"/>
    <property type="match status" value="1"/>
</dbReference>
<reference evidence="3 4" key="1">
    <citation type="submission" date="2019-06" db="EMBL/GenBank/DDBJ databases">
        <title>Sequencing the genomes of 1000 actinobacteria strains.</title>
        <authorList>
            <person name="Klenk H.-P."/>
        </authorList>
    </citation>
    <scope>NUCLEOTIDE SEQUENCE [LARGE SCALE GENOMIC DNA]</scope>
    <source>
        <strain evidence="3 4">DSM 20427</strain>
    </source>
</reference>
<dbReference type="PANTHER" id="PTHR36924">
    <property type="entry name" value="ANTITOXIN HIGA-1"/>
    <property type="match status" value="1"/>
</dbReference>
<proteinExistence type="predicted"/>
<dbReference type="NCBIfam" id="TIGR02607">
    <property type="entry name" value="antidote_HigA"/>
    <property type="match status" value="1"/>
</dbReference>
<name>A0A4Y3UNC6_9MICO</name>
<dbReference type="Pfam" id="PF01381">
    <property type="entry name" value="HTH_3"/>
    <property type="match status" value="1"/>
</dbReference>
<dbReference type="CDD" id="cd00093">
    <property type="entry name" value="HTH_XRE"/>
    <property type="match status" value="1"/>
</dbReference>
<evidence type="ECO:0000256" key="1">
    <source>
        <dbReference type="ARBA" id="ARBA00023125"/>
    </source>
</evidence>
<dbReference type="Gene3D" id="1.10.260.40">
    <property type="entry name" value="lambda repressor-like DNA-binding domains"/>
    <property type="match status" value="1"/>
</dbReference>
<gene>
    <name evidence="3" type="ORF">FHX68_1416</name>
</gene>
<feature type="domain" description="HTH cro/C1-type" evidence="2">
    <location>
        <begin position="19"/>
        <end position="58"/>
    </location>
</feature>
<organism evidence="3 4">
    <name type="scientific">Microbacterium lacticum</name>
    <dbReference type="NCBI Taxonomy" id="33885"/>
    <lineage>
        <taxon>Bacteria</taxon>
        <taxon>Bacillati</taxon>
        <taxon>Actinomycetota</taxon>
        <taxon>Actinomycetes</taxon>
        <taxon>Micrococcales</taxon>
        <taxon>Microbacteriaceae</taxon>
        <taxon>Microbacterium</taxon>
    </lineage>
</organism>
<sequence>MMKNPPHPGEIIGEDVIGELGLSVAEAAARLGVSRVTLSRVIHGHSGVSPNLAIRLERSGVGTARAWMAMQTAYDLARELEDKSHDVQPLVVA</sequence>
<comment type="caution">
    <text evidence="3">The sequence shown here is derived from an EMBL/GenBank/DDBJ whole genome shotgun (WGS) entry which is preliminary data.</text>
</comment>
<dbReference type="InterPro" id="IPR013430">
    <property type="entry name" value="Toxin_antidote_HigA"/>
</dbReference>
<protein>
    <submittedName>
        <fullName evidence="3">Addiction module HigA family antidote</fullName>
    </submittedName>
</protein>
<dbReference type="InterPro" id="IPR010982">
    <property type="entry name" value="Lambda_DNA-bd_dom_sf"/>
</dbReference>
<dbReference type="SUPFAM" id="SSF47413">
    <property type="entry name" value="lambda repressor-like DNA-binding domains"/>
    <property type="match status" value="1"/>
</dbReference>
<dbReference type="GO" id="GO:0003677">
    <property type="term" value="F:DNA binding"/>
    <property type="evidence" value="ECO:0007669"/>
    <property type="project" value="UniProtKB-KW"/>
</dbReference>
<dbReference type="PROSITE" id="PS50943">
    <property type="entry name" value="HTH_CROC1"/>
    <property type="match status" value="1"/>
</dbReference>
<dbReference type="InterPro" id="IPR001387">
    <property type="entry name" value="Cro/C1-type_HTH"/>
</dbReference>
<dbReference type="Proteomes" id="UP000319804">
    <property type="component" value="Unassembled WGS sequence"/>
</dbReference>
<keyword evidence="1" id="KW-0238">DNA-binding</keyword>
<dbReference type="OrthoDB" id="3174593at2"/>
<dbReference type="EMBL" id="VFPS01000002">
    <property type="protein sequence ID" value="TQM98715.1"/>
    <property type="molecule type" value="Genomic_DNA"/>
</dbReference>
<evidence type="ECO:0000313" key="3">
    <source>
        <dbReference type="EMBL" id="TQM98715.1"/>
    </source>
</evidence>
<keyword evidence="4" id="KW-1185">Reference proteome</keyword>
<dbReference type="RefSeq" id="WP_141380103.1">
    <property type="nucleotide sequence ID" value="NZ_BJNA01000015.1"/>
</dbReference>
<dbReference type="AlphaFoldDB" id="A0A4Y3UNC6"/>